<proteinExistence type="inferred from homology"/>
<dbReference type="STRING" id="1524460.IX84_17870"/>
<dbReference type="AlphaFoldDB" id="A0A098S4I3"/>
<dbReference type="PANTHER" id="PTHR43761">
    <property type="entry name" value="D-ISOMER SPECIFIC 2-HYDROXYACID DEHYDROGENASE FAMILY PROTEIN (AFU_ORTHOLOGUE AFUA_1G13630)"/>
    <property type="match status" value="1"/>
</dbReference>
<evidence type="ECO:0000313" key="7">
    <source>
        <dbReference type="EMBL" id="KGE86921.1"/>
    </source>
</evidence>
<feature type="domain" description="D-isomer specific 2-hydroxyacid dehydrogenase NAD-binding" evidence="6">
    <location>
        <begin position="108"/>
        <end position="292"/>
    </location>
</feature>
<dbReference type="InterPro" id="IPR036291">
    <property type="entry name" value="NAD(P)-bd_dom_sf"/>
</dbReference>
<comment type="similarity">
    <text evidence="1 4">Belongs to the D-isomer specific 2-hydroxyacid dehydrogenase family.</text>
</comment>
<keyword evidence="2 4" id="KW-0560">Oxidoreductase</keyword>
<evidence type="ECO:0000256" key="2">
    <source>
        <dbReference type="ARBA" id="ARBA00023002"/>
    </source>
</evidence>
<dbReference type="PANTHER" id="PTHR43761:SF1">
    <property type="entry name" value="D-ISOMER SPECIFIC 2-HYDROXYACID DEHYDROGENASE CATALYTIC DOMAIN-CONTAINING PROTEIN-RELATED"/>
    <property type="match status" value="1"/>
</dbReference>
<keyword evidence="3" id="KW-0520">NAD</keyword>
<dbReference type="GO" id="GO:0016616">
    <property type="term" value="F:oxidoreductase activity, acting on the CH-OH group of donors, NAD or NADP as acceptor"/>
    <property type="evidence" value="ECO:0007669"/>
    <property type="project" value="InterPro"/>
</dbReference>
<evidence type="ECO:0000313" key="8">
    <source>
        <dbReference type="Proteomes" id="UP000029736"/>
    </source>
</evidence>
<dbReference type="OrthoDB" id="9777288at2"/>
<dbReference type="Pfam" id="PF00389">
    <property type="entry name" value="2-Hacid_dh"/>
    <property type="match status" value="1"/>
</dbReference>
<protein>
    <submittedName>
        <fullName evidence="7">2-hydroxyacid dehydrogenase</fullName>
    </submittedName>
</protein>
<evidence type="ECO:0000256" key="3">
    <source>
        <dbReference type="ARBA" id="ARBA00023027"/>
    </source>
</evidence>
<dbReference type="PROSITE" id="PS00065">
    <property type="entry name" value="D_2_HYDROXYACID_DH_1"/>
    <property type="match status" value="1"/>
</dbReference>
<dbReference type="SUPFAM" id="SSF52283">
    <property type="entry name" value="Formate/glycerate dehydrogenase catalytic domain-like"/>
    <property type="match status" value="1"/>
</dbReference>
<evidence type="ECO:0000256" key="1">
    <source>
        <dbReference type="ARBA" id="ARBA00005854"/>
    </source>
</evidence>
<evidence type="ECO:0000256" key="4">
    <source>
        <dbReference type="RuleBase" id="RU003719"/>
    </source>
</evidence>
<comment type="caution">
    <text evidence="7">The sequence shown here is derived from an EMBL/GenBank/DDBJ whole genome shotgun (WGS) entry which is preliminary data.</text>
</comment>
<evidence type="ECO:0000259" key="5">
    <source>
        <dbReference type="Pfam" id="PF00389"/>
    </source>
</evidence>
<dbReference type="InterPro" id="IPR050418">
    <property type="entry name" value="D-iso_2-hydroxyacid_DH_PdxB"/>
</dbReference>
<sequence>MPTGLIICLDKPHPYLPDQLSKAGYEVRAAYTEPFESLREDLQRATGLILRSRFTLDRAFLDACPNLRFIARMGIGLEHVDVAYAESRGIAVLNSPEGSRDTVAEQTMGMMLGLLNHINKAHQEIQQGIWDRKSNQSFELRHRTVGIIGYGNIGSAVAQRLSGFGCRVIAYDKFKRGFGNHKVEEVSLAQLQREADIVTVHIPYDADNHYFIDEKLLTGFAKPFYLLNTARGLILDTAALVRQLQSGKVLGAALDVLEYEEQAFNVLELSTLPAPFQYLRQAPNVILTPHTAGLSHEVMEAHAKVLVAKIEELPI</sequence>
<dbReference type="InterPro" id="IPR029752">
    <property type="entry name" value="D-isomer_DH_CS1"/>
</dbReference>
<reference evidence="7 8" key="1">
    <citation type="journal article" date="2014" name="Int. J. Syst. Evol. Microbiol.">
        <title>Phaeodactylibacter xiamenensis gen. nov., sp. nov., a member of the family Saprospiraceae isolated from the marine alga Phaeodactylum tricornutum.</title>
        <authorList>
            <person name="Chen Z.Jr."/>
            <person name="Lei X."/>
            <person name="Lai Q."/>
            <person name="Li Y."/>
            <person name="Zhang B."/>
            <person name="Zhang J."/>
            <person name="Zhang H."/>
            <person name="Yang L."/>
            <person name="Zheng W."/>
            <person name="Tian Y."/>
            <person name="Yu Z."/>
            <person name="Xu H.Jr."/>
            <person name="Zheng T."/>
        </authorList>
    </citation>
    <scope>NUCLEOTIDE SEQUENCE [LARGE SCALE GENOMIC DNA]</scope>
    <source>
        <strain evidence="7 8">KD52</strain>
    </source>
</reference>
<dbReference type="EMBL" id="JPOS01000039">
    <property type="protein sequence ID" value="KGE86921.1"/>
    <property type="molecule type" value="Genomic_DNA"/>
</dbReference>
<feature type="domain" description="D-isomer specific 2-hydroxyacid dehydrogenase catalytic" evidence="5">
    <location>
        <begin position="9"/>
        <end position="309"/>
    </location>
</feature>
<evidence type="ECO:0000259" key="6">
    <source>
        <dbReference type="Pfam" id="PF02826"/>
    </source>
</evidence>
<name>A0A098S4I3_9BACT</name>
<accession>A0A098S4I3</accession>
<dbReference type="Gene3D" id="3.40.50.720">
    <property type="entry name" value="NAD(P)-binding Rossmann-like Domain"/>
    <property type="match status" value="2"/>
</dbReference>
<gene>
    <name evidence="7" type="ORF">IX84_17870</name>
</gene>
<keyword evidence="8" id="KW-1185">Reference proteome</keyword>
<dbReference type="InterPro" id="IPR006140">
    <property type="entry name" value="D-isomer_DH_NAD-bd"/>
</dbReference>
<dbReference type="SUPFAM" id="SSF51735">
    <property type="entry name" value="NAD(P)-binding Rossmann-fold domains"/>
    <property type="match status" value="1"/>
</dbReference>
<dbReference type="GO" id="GO:0051287">
    <property type="term" value="F:NAD binding"/>
    <property type="evidence" value="ECO:0007669"/>
    <property type="project" value="InterPro"/>
</dbReference>
<dbReference type="RefSeq" id="WP_044223475.1">
    <property type="nucleotide sequence ID" value="NZ_JBKAGJ010000009.1"/>
</dbReference>
<dbReference type="Pfam" id="PF02826">
    <property type="entry name" value="2-Hacid_dh_C"/>
    <property type="match status" value="1"/>
</dbReference>
<dbReference type="InterPro" id="IPR006139">
    <property type="entry name" value="D-isomer_2_OHA_DH_cat_dom"/>
</dbReference>
<dbReference type="Proteomes" id="UP000029736">
    <property type="component" value="Unassembled WGS sequence"/>
</dbReference>
<organism evidence="7 8">
    <name type="scientific">Phaeodactylibacter xiamenensis</name>
    <dbReference type="NCBI Taxonomy" id="1524460"/>
    <lineage>
        <taxon>Bacteria</taxon>
        <taxon>Pseudomonadati</taxon>
        <taxon>Bacteroidota</taxon>
        <taxon>Saprospiria</taxon>
        <taxon>Saprospirales</taxon>
        <taxon>Haliscomenobacteraceae</taxon>
        <taxon>Phaeodactylibacter</taxon>
    </lineage>
</organism>